<dbReference type="Proteomes" id="UP001152747">
    <property type="component" value="Unassembled WGS sequence"/>
</dbReference>
<evidence type="ECO:0000313" key="4">
    <source>
        <dbReference type="Proteomes" id="UP001152747"/>
    </source>
</evidence>
<evidence type="ECO:0000313" key="3">
    <source>
        <dbReference type="EMBL" id="CAI5443337.1"/>
    </source>
</evidence>
<feature type="signal peptide" evidence="1">
    <location>
        <begin position="1"/>
        <end position="19"/>
    </location>
</feature>
<dbReference type="InterPro" id="IPR016187">
    <property type="entry name" value="CTDL_fold"/>
</dbReference>
<gene>
    <name evidence="3" type="ORF">CAMP_LOCUS5974</name>
</gene>
<evidence type="ECO:0000256" key="1">
    <source>
        <dbReference type="SAM" id="SignalP"/>
    </source>
</evidence>
<dbReference type="PROSITE" id="PS50041">
    <property type="entry name" value="C_TYPE_LECTIN_2"/>
    <property type="match status" value="1"/>
</dbReference>
<dbReference type="CDD" id="cd00037">
    <property type="entry name" value="CLECT"/>
    <property type="match status" value="1"/>
</dbReference>
<dbReference type="PANTHER" id="PTHR23124">
    <property type="entry name" value="C-TYPE LECTIN DOMAIN-CONTAINING PROTEIN-RELATED-RELATED"/>
    <property type="match status" value="1"/>
</dbReference>
<keyword evidence="1" id="KW-0732">Signal</keyword>
<organism evidence="3 4">
    <name type="scientific">Caenorhabditis angaria</name>
    <dbReference type="NCBI Taxonomy" id="860376"/>
    <lineage>
        <taxon>Eukaryota</taxon>
        <taxon>Metazoa</taxon>
        <taxon>Ecdysozoa</taxon>
        <taxon>Nematoda</taxon>
        <taxon>Chromadorea</taxon>
        <taxon>Rhabditida</taxon>
        <taxon>Rhabditina</taxon>
        <taxon>Rhabditomorpha</taxon>
        <taxon>Rhabditoidea</taxon>
        <taxon>Rhabditidae</taxon>
        <taxon>Peloderinae</taxon>
        <taxon>Caenorhabditis</taxon>
    </lineage>
</organism>
<dbReference type="Gene3D" id="3.10.100.10">
    <property type="entry name" value="Mannose-Binding Protein A, subunit A"/>
    <property type="match status" value="1"/>
</dbReference>
<dbReference type="SMART" id="SM00034">
    <property type="entry name" value="CLECT"/>
    <property type="match status" value="1"/>
</dbReference>
<accession>A0A9P1IHK3</accession>
<evidence type="ECO:0000259" key="2">
    <source>
        <dbReference type="PROSITE" id="PS50041"/>
    </source>
</evidence>
<proteinExistence type="predicted"/>
<name>A0A9P1IHK3_9PELO</name>
<dbReference type="OrthoDB" id="538816at2759"/>
<dbReference type="InterPro" id="IPR001304">
    <property type="entry name" value="C-type_lectin-like"/>
</dbReference>
<dbReference type="AlphaFoldDB" id="A0A9P1IHK3"/>
<reference evidence="3" key="1">
    <citation type="submission" date="2022-11" db="EMBL/GenBank/DDBJ databases">
        <authorList>
            <person name="Kikuchi T."/>
        </authorList>
    </citation>
    <scope>NUCLEOTIDE SEQUENCE</scope>
    <source>
        <strain evidence="3">PS1010</strain>
    </source>
</reference>
<dbReference type="SUPFAM" id="SSF56436">
    <property type="entry name" value="C-type lectin-like"/>
    <property type="match status" value="1"/>
</dbReference>
<dbReference type="EMBL" id="CANHGI010000002">
    <property type="protein sequence ID" value="CAI5443337.1"/>
    <property type="molecule type" value="Genomic_DNA"/>
</dbReference>
<protein>
    <recommendedName>
        <fullName evidence="2">C-type lectin domain-containing protein</fullName>
    </recommendedName>
</protein>
<keyword evidence="4" id="KW-1185">Reference proteome</keyword>
<sequence length="201" mass="21695">MFIVCSLVVILSYLKNCHASYCEMEDTLFSVGNYTCPDNYTMVSRVKGYYCLRVIAGSENPIESETSCQLENSTLASFETTDEVNLALELSLIATNSASGYCWIGAVRQAACYGPATEFNAGCLPAAQNSFRWTDGFVTGIEAFSNFAPNRPDNYRSDQNCVGMVSSTISWGTAPGTLDDAPCNLTSGSCHVCGQPAQELN</sequence>
<comment type="caution">
    <text evidence="3">The sequence shown here is derived from an EMBL/GenBank/DDBJ whole genome shotgun (WGS) entry which is preliminary data.</text>
</comment>
<feature type="chain" id="PRO_5040202095" description="C-type lectin domain-containing protein" evidence="1">
    <location>
        <begin position="20"/>
        <end position="201"/>
    </location>
</feature>
<feature type="domain" description="C-type lectin" evidence="2">
    <location>
        <begin position="47"/>
        <end position="184"/>
    </location>
</feature>
<dbReference type="InterPro" id="IPR016186">
    <property type="entry name" value="C-type_lectin-like/link_sf"/>
</dbReference>